<reference evidence="3 4" key="1">
    <citation type="submission" date="2019-05" db="EMBL/GenBank/DDBJ databases">
        <title>Another draft genome of Portunus trituberculatus and its Hox gene families provides insights of decapod evolution.</title>
        <authorList>
            <person name="Jeong J.-H."/>
            <person name="Song I."/>
            <person name="Kim S."/>
            <person name="Choi T."/>
            <person name="Kim D."/>
            <person name="Ryu S."/>
            <person name="Kim W."/>
        </authorList>
    </citation>
    <scope>NUCLEOTIDE SEQUENCE [LARGE SCALE GENOMIC DNA]</scope>
    <source>
        <tissue evidence="3">Muscle</tissue>
    </source>
</reference>
<organism evidence="3 4">
    <name type="scientific">Portunus trituberculatus</name>
    <name type="common">Swimming crab</name>
    <name type="synonym">Neptunus trituberculatus</name>
    <dbReference type="NCBI Taxonomy" id="210409"/>
    <lineage>
        <taxon>Eukaryota</taxon>
        <taxon>Metazoa</taxon>
        <taxon>Ecdysozoa</taxon>
        <taxon>Arthropoda</taxon>
        <taxon>Crustacea</taxon>
        <taxon>Multicrustacea</taxon>
        <taxon>Malacostraca</taxon>
        <taxon>Eumalacostraca</taxon>
        <taxon>Eucarida</taxon>
        <taxon>Decapoda</taxon>
        <taxon>Pleocyemata</taxon>
        <taxon>Brachyura</taxon>
        <taxon>Eubrachyura</taxon>
        <taxon>Portunoidea</taxon>
        <taxon>Portunidae</taxon>
        <taxon>Portuninae</taxon>
        <taxon>Portunus</taxon>
    </lineage>
</organism>
<keyword evidence="1" id="KW-1133">Transmembrane helix</keyword>
<name>A0A5B7E036_PORTR</name>
<dbReference type="InterPro" id="IPR029058">
    <property type="entry name" value="AB_hydrolase_fold"/>
</dbReference>
<dbReference type="OrthoDB" id="9974421at2759"/>
<protein>
    <submittedName>
        <fullName evidence="3">Gastric triacylglycerol lipase</fullName>
    </submittedName>
</protein>
<dbReference type="GO" id="GO:0006629">
    <property type="term" value="P:lipid metabolic process"/>
    <property type="evidence" value="ECO:0007669"/>
    <property type="project" value="InterPro"/>
</dbReference>
<dbReference type="PANTHER" id="PTHR11005">
    <property type="entry name" value="LYSOSOMAL ACID LIPASE-RELATED"/>
    <property type="match status" value="1"/>
</dbReference>
<dbReference type="Gene3D" id="3.40.50.1820">
    <property type="entry name" value="alpha/beta hydrolase"/>
    <property type="match status" value="1"/>
</dbReference>
<keyword evidence="1" id="KW-0472">Membrane</keyword>
<dbReference type="InterPro" id="IPR006693">
    <property type="entry name" value="AB_hydrolase_lipase"/>
</dbReference>
<dbReference type="SUPFAM" id="SSF53474">
    <property type="entry name" value="alpha/beta-Hydrolases"/>
    <property type="match status" value="1"/>
</dbReference>
<comment type="caution">
    <text evidence="3">The sequence shown here is derived from an EMBL/GenBank/DDBJ whole genome shotgun (WGS) entry which is preliminary data.</text>
</comment>
<dbReference type="AlphaFoldDB" id="A0A5B7E036"/>
<keyword evidence="4" id="KW-1185">Reference proteome</keyword>
<feature type="transmembrane region" description="Helical" evidence="1">
    <location>
        <begin position="20"/>
        <end position="38"/>
    </location>
</feature>
<evidence type="ECO:0000259" key="2">
    <source>
        <dbReference type="Pfam" id="PF04083"/>
    </source>
</evidence>
<evidence type="ECO:0000313" key="4">
    <source>
        <dbReference type="Proteomes" id="UP000324222"/>
    </source>
</evidence>
<proteinExistence type="predicted"/>
<dbReference type="Pfam" id="PF04083">
    <property type="entry name" value="Abhydro_lipase"/>
    <property type="match status" value="1"/>
</dbReference>
<accession>A0A5B7E036</accession>
<dbReference type="Proteomes" id="UP000324222">
    <property type="component" value="Unassembled WGS sequence"/>
</dbReference>
<sequence>MDGDDMSIDSYFPWLQMGKFVLRAVMVATVLAGSLALVHPTRKNLKVLADRIHLEKAMREERSVHWGMNLTTTEIIEAMGYPTEIHHVTTADGYILELHRIPHGINSTGGDRPVALLQHCLLCSSADYIMNTPDQALAYVLADAGYDVWLPNFRGNTYSTNHVELDPANIKFWGFR</sequence>
<evidence type="ECO:0000313" key="3">
    <source>
        <dbReference type="EMBL" id="MPC27351.1"/>
    </source>
</evidence>
<dbReference type="EMBL" id="VSRR010001731">
    <property type="protein sequence ID" value="MPC27351.1"/>
    <property type="molecule type" value="Genomic_DNA"/>
</dbReference>
<keyword evidence="1" id="KW-0812">Transmembrane</keyword>
<feature type="domain" description="Partial AB-hydrolase lipase" evidence="2">
    <location>
        <begin position="72"/>
        <end position="131"/>
    </location>
</feature>
<gene>
    <name evidence="3" type="primary">LIPF_1</name>
    <name evidence="3" type="ORF">E2C01_020520</name>
</gene>
<evidence type="ECO:0000256" key="1">
    <source>
        <dbReference type="SAM" id="Phobius"/>
    </source>
</evidence>